<dbReference type="RefSeq" id="WP_148947656.1">
    <property type="nucleotide sequence ID" value="NZ_VTEH01000013.1"/>
</dbReference>
<gene>
    <name evidence="3" type="ORF">FZC79_15235</name>
</gene>
<dbReference type="InterPro" id="IPR036412">
    <property type="entry name" value="HAD-like_sf"/>
</dbReference>
<protein>
    <submittedName>
        <fullName evidence="3">HAD-IA family hydrolase</fullName>
    </submittedName>
</protein>
<sequence>MNILWDFDGTLFDTYPAYTKVLSKVLGDDYDQKEIYKKLKVSYSHAMDHYQVSQEQQDEMTVLRKELHPSEMKPFDHVEEILKYADKNVIMTHKSRAGVSAILNHYGWEKYFSDIVTIDDGFARKPHPEAYNYLHEKHGIDLAIGDRELDLLPARELGIATCLFQARSDIADFHLEDYSKFFTLDWDSIKRVTENG</sequence>
<dbReference type="InterPro" id="IPR023214">
    <property type="entry name" value="HAD_sf"/>
</dbReference>
<dbReference type="SUPFAM" id="SSF56784">
    <property type="entry name" value="HAD-like"/>
    <property type="match status" value="1"/>
</dbReference>
<keyword evidence="1 3" id="KW-0378">Hydrolase</keyword>
<reference evidence="3 4" key="1">
    <citation type="submission" date="2019-08" db="EMBL/GenBank/DDBJ databases">
        <title>Bacillus genomes from the desert of Cuatro Cienegas, Coahuila.</title>
        <authorList>
            <person name="Olmedo-Alvarez G."/>
        </authorList>
    </citation>
    <scope>NUCLEOTIDE SEQUENCE [LARGE SCALE GENOMIC DNA]</scope>
    <source>
        <strain evidence="3 4">CH40_1T</strain>
    </source>
</reference>
<dbReference type="InterPro" id="IPR041492">
    <property type="entry name" value="HAD_2"/>
</dbReference>
<dbReference type="NCBIfam" id="TIGR01549">
    <property type="entry name" value="HAD-SF-IA-v1"/>
    <property type="match status" value="1"/>
</dbReference>
<keyword evidence="2" id="KW-0460">Magnesium</keyword>
<proteinExistence type="predicted"/>
<dbReference type="SFLD" id="SFLDG01129">
    <property type="entry name" value="C1.5:_HAD__Beta-PGM__Phosphata"/>
    <property type="match status" value="1"/>
</dbReference>
<comment type="caution">
    <text evidence="3">The sequence shown here is derived from an EMBL/GenBank/DDBJ whole genome shotgun (WGS) entry which is preliminary data.</text>
</comment>
<dbReference type="AlphaFoldDB" id="A0A5D4KBB6"/>
<dbReference type="Gene3D" id="3.40.50.1000">
    <property type="entry name" value="HAD superfamily/HAD-like"/>
    <property type="match status" value="1"/>
</dbReference>
<accession>A0A5D4KBB6</accession>
<dbReference type="GO" id="GO:0008967">
    <property type="term" value="F:phosphoglycolate phosphatase activity"/>
    <property type="evidence" value="ECO:0007669"/>
    <property type="project" value="TreeGrafter"/>
</dbReference>
<dbReference type="InterPro" id="IPR023198">
    <property type="entry name" value="PGP-like_dom2"/>
</dbReference>
<evidence type="ECO:0000313" key="4">
    <source>
        <dbReference type="Proteomes" id="UP000323317"/>
    </source>
</evidence>
<dbReference type="Proteomes" id="UP000323317">
    <property type="component" value="Unassembled WGS sequence"/>
</dbReference>
<dbReference type="InterPro" id="IPR006439">
    <property type="entry name" value="HAD-SF_hydro_IA"/>
</dbReference>
<evidence type="ECO:0000256" key="2">
    <source>
        <dbReference type="ARBA" id="ARBA00022842"/>
    </source>
</evidence>
<dbReference type="GO" id="GO:0006281">
    <property type="term" value="P:DNA repair"/>
    <property type="evidence" value="ECO:0007669"/>
    <property type="project" value="TreeGrafter"/>
</dbReference>
<dbReference type="Gene3D" id="1.10.150.240">
    <property type="entry name" value="Putative phosphatase, domain 2"/>
    <property type="match status" value="1"/>
</dbReference>
<name>A0A5D4KBB6_9BACI</name>
<evidence type="ECO:0000313" key="3">
    <source>
        <dbReference type="EMBL" id="TYR74169.1"/>
    </source>
</evidence>
<dbReference type="PANTHER" id="PTHR43434:SF25">
    <property type="entry name" value="PHOSPHOGLYCOLATE PHOSPHATASE"/>
    <property type="match status" value="1"/>
</dbReference>
<dbReference type="SFLD" id="SFLDS00003">
    <property type="entry name" value="Haloacid_Dehalogenase"/>
    <property type="match status" value="1"/>
</dbReference>
<dbReference type="EMBL" id="VTEH01000013">
    <property type="protein sequence ID" value="TYR74169.1"/>
    <property type="molecule type" value="Genomic_DNA"/>
</dbReference>
<dbReference type="PANTHER" id="PTHR43434">
    <property type="entry name" value="PHOSPHOGLYCOLATE PHOSPHATASE"/>
    <property type="match status" value="1"/>
</dbReference>
<evidence type="ECO:0000256" key="1">
    <source>
        <dbReference type="ARBA" id="ARBA00022801"/>
    </source>
</evidence>
<dbReference type="Pfam" id="PF13419">
    <property type="entry name" value="HAD_2"/>
    <property type="match status" value="1"/>
</dbReference>
<dbReference type="GO" id="GO:0005829">
    <property type="term" value="C:cytosol"/>
    <property type="evidence" value="ECO:0007669"/>
    <property type="project" value="TreeGrafter"/>
</dbReference>
<organism evidence="3 4">
    <name type="scientific">Rossellomorea vietnamensis</name>
    <dbReference type="NCBI Taxonomy" id="218284"/>
    <lineage>
        <taxon>Bacteria</taxon>
        <taxon>Bacillati</taxon>
        <taxon>Bacillota</taxon>
        <taxon>Bacilli</taxon>
        <taxon>Bacillales</taxon>
        <taxon>Bacillaceae</taxon>
        <taxon>Rossellomorea</taxon>
    </lineage>
</organism>
<dbReference type="InterPro" id="IPR050155">
    <property type="entry name" value="HAD-like_hydrolase_sf"/>
</dbReference>